<evidence type="ECO:0000256" key="1">
    <source>
        <dbReference type="SAM" id="MobiDB-lite"/>
    </source>
</evidence>
<dbReference type="AlphaFoldDB" id="A0AAV3AQP8"/>
<reference evidence="2" key="1">
    <citation type="thesis" date="2020" institute="ProQuest LLC" country="789 East Eisenhower Parkway, Ann Arbor, MI, USA">
        <title>Comparative Genomics and Chromosome Evolution.</title>
        <authorList>
            <person name="Mudd A.B."/>
        </authorList>
    </citation>
    <scope>NUCLEOTIDE SEQUENCE</scope>
    <source>
        <strain evidence="2">1538</strain>
        <tissue evidence="2">Blood</tissue>
    </source>
</reference>
<sequence length="80" mass="9117">MIDTSSNKPDWQENTKINNYQQTNKSPRILWGHHLQPVARHFSGRLLLSSPLCSGISHLLHPLCLWSTPEKKPQGPFSLC</sequence>
<name>A0AAV3AQP8_PYXAD</name>
<dbReference type="EMBL" id="DYDO01000004">
    <property type="protein sequence ID" value="DBA26781.1"/>
    <property type="molecule type" value="Genomic_DNA"/>
</dbReference>
<gene>
    <name evidence="2" type="ORF">GDO54_010994</name>
</gene>
<dbReference type="Proteomes" id="UP001181693">
    <property type="component" value="Unassembled WGS sequence"/>
</dbReference>
<organism evidence="2 3">
    <name type="scientific">Pyxicephalus adspersus</name>
    <name type="common">African bullfrog</name>
    <dbReference type="NCBI Taxonomy" id="30357"/>
    <lineage>
        <taxon>Eukaryota</taxon>
        <taxon>Metazoa</taxon>
        <taxon>Chordata</taxon>
        <taxon>Craniata</taxon>
        <taxon>Vertebrata</taxon>
        <taxon>Euteleostomi</taxon>
        <taxon>Amphibia</taxon>
        <taxon>Batrachia</taxon>
        <taxon>Anura</taxon>
        <taxon>Neobatrachia</taxon>
        <taxon>Ranoidea</taxon>
        <taxon>Pyxicephalidae</taxon>
        <taxon>Pyxicephalinae</taxon>
        <taxon>Pyxicephalus</taxon>
    </lineage>
</organism>
<feature type="region of interest" description="Disordered" evidence="1">
    <location>
        <begin position="1"/>
        <end position="21"/>
    </location>
</feature>
<evidence type="ECO:0000313" key="2">
    <source>
        <dbReference type="EMBL" id="DBA26781.1"/>
    </source>
</evidence>
<comment type="caution">
    <text evidence="2">The sequence shown here is derived from an EMBL/GenBank/DDBJ whole genome shotgun (WGS) entry which is preliminary data.</text>
</comment>
<keyword evidence="3" id="KW-1185">Reference proteome</keyword>
<evidence type="ECO:0000313" key="3">
    <source>
        <dbReference type="Proteomes" id="UP001181693"/>
    </source>
</evidence>
<accession>A0AAV3AQP8</accession>
<protein>
    <submittedName>
        <fullName evidence="2">Uncharacterized protein</fullName>
    </submittedName>
</protein>
<proteinExistence type="predicted"/>